<keyword evidence="11" id="KW-0413">Isomerase</keyword>
<dbReference type="InterPro" id="IPR038726">
    <property type="entry name" value="PDDEXK_AddAB-type"/>
</dbReference>
<dbReference type="InterPro" id="IPR011604">
    <property type="entry name" value="PDDEXK-like_dom_sf"/>
</dbReference>
<keyword evidence="5 15" id="KW-0378">Hydrolase</keyword>
<evidence type="ECO:0000256" key="13">
    <source>
        <dbReference type="ARBA" id="ARBA00034808"/>
    </source>
</evidence>
<keyword evidence="2" id="KW-0540">Nuclease</keyword>
<evidence type="ECO:0000256" key="9">
    <source>
        <dbReference type="ARBA" id="ARBA00023125"/>
    </source>
</evidence>
<dbReference type="Gene3D" id="3.90.320.10">
    <property type="match status" value="1"/>
</dbReference>
<evidence type="ECO:0000256" key="14">
    <source>
        <dbReference type="ARBA" id="ARBA00048988"/>
    </source>
</evidence>
<feature type="domain" description="UvrD-like helicase C-terminal" evidence="17">
    <location>
        <begin position="362"/>
        <end position="663"/>
    </location>
</feature>
<evidence type="ECO:0000256" key="3">
    <source>
        <dbReference type="ARBA" id="ARBA00022741"/>
    </source>
</evidence>
<evidence type="ECO:0000256" key="1">
    <source>
        <dbReference type="ARBA" id="ARBA00009922"/>
    </source>
</evidence>
<dbReference type="SUPFAM" id="SSF52540">
    <property type="entry name" value="P-loop containing nucleoside triphosphate hydrolases"/>
    <property type="match status" value="1"/>
</dbReference>
<dbReference type="Proteomes" id="UP000313948">
    <property type="component" value="Chromosome"/>
</dbReference>
<keyword evidence="8 15" id="KW-0067">ATP-binding</keyword>
<keyword evidence="19" id="KW-1185">Reference proteome</keyword>
<evidence type="ECO:0000256" key="5">
    <source>
        <dbReference type="ARBA" id="ARBA00022801"/>
    </source>
</evidence>
<dbReference type="PROSITE" id="PS51217">
    <property type="entry name" value="UVRD_HELICASE_CTER"/>
    <property type="match status" value="1"/>
</dbReference>
<accession>A0ABX5VNK4</accession>
<feature type="domain" description="UvrD-like helicase ATP-binding" evidence="16">
    <location>
        <begin position="27"/>
        <end position="343"/>
    </location>
</feature>
<dbReference type="GO" id="GO:0004386">
    <property type="term" value="F:helicase activity"/>
    <property type="evidence" value="ECO:0007669"/>
    <property type="project" value="UniProtKB-KW"/>
</dbReference>
<keyword evidence="6 15" id="KW-0347">Helicase</keyword>
<evidence type="ECO:0000256" key="11">
    <source>
        <dbReference type="ARBA" id="ARBA00023235"/>
    </source>
</evidence>
<dbReference type="Gene3D" id="1.10.10.160">
    <property type="match status" value="1"/>
</dbReference>
<dbReference type="InterPro" id="IPR027417">
    <property type="entry name" value="P-loop_NTPase"/>
</dbReference>
<evidence type="ECO:0000313" key="18">
    <source>
        <dbReference type="EMBL" id="QDB80086.1"/>
    </source>
</evidence>
<evidence type="ECO:0000259" key="16">
    <source>
        <dbReference type="PROSITE" id="PS51198"/>
    </source>
</evidence>
<dbReference type="PANTHER" id="PTHR11070:SF59">
    <property type="entry name" value="DNA 3'-5' HELICASE"/>
    <property type="match status" value="1"/>
</dbReference>
<dbReference type="InterPro" id="IPR014017">
    <property type="entry name" value="DNA_helicase_UvrD-like_C"/>
</dbReference>
<dbReference type="Pfam" id="PF12705">
    <property type="entry name" value="PDDEXK_1"/>
    <property type="match status" value="1"/>
</dbReference>
<dbReference type="InterPro" id="IPR014016">
    <property type="entry name" value="UvrD-like_ATP-bd"/>
</dbReference>
<evidence type="ECO:0000256" key="4">
    <source>
        <dbReference type="ARBA" id="ARBA00022763"/>
    </source>
</evidence>
<evidence type="ECO:0000256" key="12">
    <source>
        <dbReference type="ARBA" id="ARBA00034617"/>
    </source>
</evidence>
<feature type="binding site" evidence="15">
    <location>
        <begin position="48"/>
        <end position="55"/>
    </location>
    <ligand>
        <name>ATP</name>
        <dbReference type="ChEBI" id="CHEBI:30616"/>
    </ligand>
</feature>
<name>A0ABX5VNK4_9MICO</name>
<keyword evidence="9" id="KW-0238">DNA-binding</keyword>
<evidence type="ECO:0000256" key="7">
    <source>
        <dbReference type="ARBA" id="ARBA00022839"/>
    </source>
</evidence>
<dbReference type="InterPro" id="IPR013986">
    <property type="entry name" value="DExx_box_DNA_helicase_dom_sf"/>
</dbReference>
<dbReference type="EC" id="5.6.2.4" evidence="13"/>
<comment type="catalytic activity">
    <reaction evidence="12">
        <text>Couples ATP hydrolysis with the unwinding of duplex DNA by translocating in the 3'-5' direction.</text>
        <dbReference type="EC" id="5.6.2.4"/>
    </reaction>
</comment>
<dbReference type="EMBL" id="CP040899">
    <property type="protein sequence ID" value="QDB80086.1"/>
    <property type="molecule type" value="Genomic_DNA"/>
</dbReference>
<evidence type="ECO:0000313" key="19">
    <source>
        <dbReference type="Proteomes" id="UP000313948"/>
    </source>
</evidence>
<sequence>MSVGRGSIVGVAHVRLDVPAAPAPVGLDAGQRRVVDRPVGQGHLLVVGAPGSGKTTTAVETFLARAAAGAPVGSHPLSSPALLLAPSRRAADRVRDLVGSRLVGAGGSSRGLVRSVASFAYAVVHARATALRLPPPTLVTGPQQDAILAELLAGHAEGLGRDPGWPAEIGAEARAQTAFRNQLRDLLTRAVELGLSPEDLAALGRRAGRPEWESAAVVLEEYADVTVLGESPADRGPRYDVAAVVDVATQALRDWRTDLPDLAPPRWGTVVVDDYQDATLATARLLHALADDGAELVLLGDPDAGVQGFRGGTPALVGRAVTGDALGGFGADREVLGTVWRGTPELREVVRRVTGEVSVVGGARHRAAPHVHELDPARDAPAHGAPHGVETAVLRSVSQQAAHIARRLREEHLHHGTAWSQMVVVVRSTGQVAGLRRQLREAGVPVAQEGARQALREEPAVRPLLTALRAVSGGLDAEAAVALLCSPVGGMDSVSLRGLRRVLRTAAAAELPEAAAPAAVRAATDALLLEVLAAPARAEQLPGPHRRGPLRVARALAAGRVAAERGGGATEVLWAVWEATGLADPWRRRALAGGVSGERADADLDALMALFRAAEQFDERQAGAGPAGFVAEVLAQDIAADTLAAQAQRTETVAILTPAGTGGGQWEVVVLAGLQEDVWPDLRLRDTLLGAGELADIASGRREPGAVAPRSQARRDVLDDELRMLAVAVSRSTRRLVATAVLDLDDRPSSFLELLGADTEDAALTRVPPALDLRGLVAELRAALDEEVAAGDLPGNRPRLEAAAALLAHLAAEEVPGADPDDWHGLAAPSSTAPLHAADQQVRVSPSAVETADRCPLRWALQAAGGRREDTLDQSLGNLVHEIAAEHPHGTLEELREALDSRWSSLGLGEGWVGRRSREQADRMVERLAAYVAGVPGEVDVERKFEADVGRARLVGRIDRVERLGPDPVAGAERVRVVDLKTSKNPVSEDDARTNAQLATYQVAVEAGGLERPALPDGARLVYLGAGSSGPTTRAQVPPAEAEDPRWAHELVARVADTMAGSCFDARLNPGCGHCPVRRSCPLQDEGRQVTQ</sequence>
<comment type="similarity">
    <text evidence="1">Belongs to the helicase family. UvrD subfamily.</text>
</comment>
<dbReference type="InterPro" id="IPR000212">
    <property type="entry name" value="DNA_helicase_UvrD/REP"/>
</dbReference>
<dbReference type="Gene3D" id="1.10.486.10">
    <property type="entry name" value="PCRA, domain 4"/>
    <property type="match status" value="1"/>
</dbReference>
<dbReference type="PROSITE" id="PS51198">
    <property type="entry name" value="UVRD_HELICASE_ATP_BIND"/>
    <property type="match status" value="1"/>
</dbReference>
<evidence type="ECO:0000256" key="15">
    <source>
        <dbReference type="PROSITE-ProRule" id="PRU00560"/>
    </source>
</evidence>
<evidence type="ECO:0000256" key="8">
    <source>
        <dbReference type="ARBA" id="ARBA00022840"/>
    </source>
</evidence>
<keyword evidence="7" id="KW-0269">Exonuclease</keyword>
<protein>
    <recommendedName>
        <fullName evidence="13">DNA 3'-5' helicase</fullName>
        <ecNumber evidence="13">5.6.2.4</ecNumber>
    </recommendedName>
</protein>
<proteinExistence type="inferred from homology"/>
<evidence type="ECO:0000256" key="10">
    <source>
        <dbReference type="ARBA" id="ARBA00023204"/>
    </source>
</evidence>
<keyword evidence="10" id="KW-0234">DNA repair</keyword>
<dbReference type="Gene3D" id="3.40.50.300">
    <property type="entry name" value="P-loop containing nucleotide triphosphate hydrolases"/>
    <property type="match status" value="2"/>
</dbReference>
<reference evidence="18 19" key="1">
    <citation type="submission" date="2019-05" db="EMBL/GenBank/DDBJ databases">
        <title>Georgenia *** sp. nov., and Georgenia *** sp. nov., isolated from the intestinal contents of plateau pika (Ochotona curzoniae) in the Qinghai-Tibet plateau of China.</title>
        <authorList>
            <person name="Tian Z."/>
        </authorList>
    </citation>
    <scope>NUCLEOTIDE SEQUENCE [LARGE SCALE GENOMIC DNA]</scope>
    <source>
        <strain evidence="18 19">Z294</strain>
    </source>
</reference>
<keyword evidence="4" id="KW-0227">DNA damage</keyword>
<evidence type="ECO:0000256" key="6">
    <source>
        <dbReference type="ARBA" id="ARBA00022806"/>
    </source>
</evidence>
<evidence type="ECO:0000256" key="2">
    <source>
        <dbReference type="ARBA" id="ARBA00022722"/>
    </source>
</evidence>
<dbReference type="Pfam" id="PF00580">
    <property type="entry name" value="UvrD-helicase"/>
    <property type="match status" value="1"/>
</dbReference>
<evidence type="ECO:0000259" key="17">
    <source>
        <dbReference type="PROSITE" id="PS51217"/>
    </source>
</evidence>
<keyword evidence="3 15" id="KW-0547">Nucleotide-binding</keyword>
<gene>
    <name evidence="18" type="ORF">FE251_12375</name>
</gene>
<dbReference type="PANTHER" id="PTHR11070">
    <property type="entry name" value="UVRD / RECB / PCRA DNA HELICASE FAMILY MEMBER"/>
    <property type="match status" value="1"/>
</dbReference>
<organism evidence="18 19">
    <name type="scientific">Georgenia wutianyii</name>
    <dbReference type="NCBI Taxonomy" id="2585135"/>
    <lineage>
        <taxon>Bacteria</taxon>
        <taxon>Bacillati</taxon>
        <taxon>Actinomycetota</taxon>
        <taxon>Actinomycetes</taxon>
        <taxon>Micrococcales</taxon>
        <taxon>Bogoriellaceae</taxon>
        <taxon>Georgenia</taxon>
    </lineage>
</organism>
<comment type="catalytic activity">
    <reaction evidence="14">
        <text>ATP + H2O = ADP + phosphate + H(+)</text>
        <dbReference type="Rhea" id="RHEA:13065"/>
        <dbReference type="ChEBI" id="CHEBI:15377"/>
        <dbReference type="ChEBI" id="CHEBI:15378"/>
        <dbReference type="ChEBI" id="CHEBI:30616"/>
        <dbReference type="ChEBI" id="CHEBI:43474"/>
        <dbReference type="ChEBI" id="CHEBI:456216"/>
        <dbReference type="EC" id="5.6.2.4"/>
    </reaction>
</comment>